<gene>
    <name evidence="1" type="ORF">PYW08_004251</name>
</gene>
<organism evidence="1 2">
    <name type="scientific">Mythimna loreyi</name>
    <dbReference type="NCBI Taxonomy" id="667449"/>
    <lineage>
        <taxon>Eukaryota</taxon>
        <taxon>Metazoa</taxon>
        <taxon>Ecdysozoa</taxon>
        <taxon>Arthropoda</taxon>
        <taxon>Hexapoda</taxon>
        <taxon>Insecta</taxon>
        <taxon>Pterygota</taxon>
        <taxon>Neoptera</taxon>
        <taxon>Endopterygota</taxon>
        <taxon>Lepidoptera</taxon>
        <taxon>Glossata</taxon>
        <taxon>Ditrysia</taxon>
        <taxon>Noctuoidea</taxon>
        <taxon>Noctuidae</taxon>
        <taxon>Noctuinae</taxon>
        <taxon>Hadenini</taxon>
        <taxon>Mythimna</taxon>
    </lineage>
</organism>
<proteinExistence type="predicted"/>
<reference evidence="1" key="1">
    <citation type="submission" date="2023-03" db="EMBL/GenBank/DDBJ databases">
        <title>Chromosome-level genomes of two armyworms, Mythimna separata and Mythimna loreyi, provide insights into the biosynthesis and reception of sex pheromones.</title>
        <authorList>
            <person name="Zhao H."/>
        </authorList>
    </citation>
    <scope>NUCLEOTIDE SEQUENCE</scope>
    <source>
        <strain evidence="1">BeijingLab</strain>
    </source>
</reference>
<keyword evidence="2" id="KW-1185">Reference proteome</keyword>
<sequence length="137" mass="15269">MAAIKTFFTLLLLVFAMVMIVVEAVHVPACDQFCEKADVDRATNKMAAIKTAFILLLVVFVITVEAVHVPACDQFCSGADVEKIKCCKAQGFYGYSDCINGQMQCYRRNFASVPVHSGAFIKLFDVQHSKNMKRLTY</sequence>
<protein>
    <submittedName>
        <fullName evidence="1">Uncharacterized protein</fullName>
    </submittedName>
</protein>
<dbReference type="EMBL" id="CM056792">
    <property type="protein sequence ID" value="KAJ8721849.1"/>
    <property type="molecule type" value="Genomic_DNA"/>
</dbReference>
<evidence type="ECO:0000313" key="1">
    <source>
        <dbReference type="EMBL" id="KAJ8721849.1"/>
    </source>
</evidence>
<comment type="caution">
    <text evidence="1">The sequence shown here is derived from an EMBL/GenBank/DDBJ whole genome shotgun (WGS) entry which is preliminary data.</text>
</comment>
<accession>A0ACC2QQL2</accession>
<evidence type="ECO:0000313" key="2">
    <source>
        <dbReference type="Proteomes" id="UP001231649"/>
    </source>
</evidence>
<name>A0ACC2QQL2_9NEOP</name>
<dbReference type="Proteomes" id="UP001231649">
    <property type="component" value="Chromosome 16"/>
</dbReference>